<dbReference type="EMBL" id="CAJOBC010048324">
    <property type="protein sequence ID" value="CAF4168864.1"/>
    <property type="molecule type" value="Genomic_DNA"/>
</dbReference>
<evidence type="ECO:0000313" key="1">
    <source>
        <dbReference type="EMBL" id="CAF1322123.1"/>
    </source>
</evidence>
<gene>
    <name evidence="1" type="ORF">GPM918_LOCUS29525</name>
    <name evidence="2" type="ORF">SRO942_LOCUS30110</name>
</gene>
<evidence type="ECO:0000313" key="2">
    <source>
        <dbReference type="EMBL" id="CAF4168864.1"/>
    </source>
</evidence>
<dbReference type="EMBL" id="CAJNOQ010013465">
    <property type="protein sequence ID" value="CAF1322123.1"/>
    <property type="molecule type" value="Genomic_DNA"/>
</dbReference>
<keyword evidence="3" id="KW-1185">Reference proteome</keyword>
<dbReference type="Proteomes" id="UP000663829">
    <property type="component" value="Unassembled WGS sequence"/>
</dbReference>
<protein>
    <submittedName>
        <fullName evidence="1">Uncharacterized protein</fullName>
    </submittedName>
</protein>
<accession>A0A815FQ05</accession>
<comment type="caution">
    <text evidence="1">The sequence shown here is derived from an EMBL/GenBank/DDBJ whole genome shotgun (WGS) entry which is preliminary data.</text>
</comment>
<reference evidence="1" key="1">
    <citation type="submission" date="2021-02" db="EMBL/GenBank/DDBJ databases">
        <authorList>
            <person name="Nowell W R."/>
        </authorList>
    </citation>
    <scope>NUCLEOTIDE SEQUENCE</scope>
</reference>
<dbReference type="AlphaFoldDB" id="A0A815FQ05"/>
<evidence type="ECO:0000313" key="3">
    <source>
        <dbReference type="Proteomes" id="UP000663829"/>
    </source>
</evidence>
<organism evidence="1 3">
    <name type="scientific">Didymodactylos carnosus</name>
    <dbReference type="NCBI Taxonomy" id="1234261"/>
    <lineage>
        <taxon>Eukaryota</taxon>
        <taxon>Metazoa</taxon>
        <taxon>Spiralia</taxon>
        <taxon>Gnathifera</taxon>
        <taxon>Rotifera</taxon>
        <taxon>Eurotatoria</taxon>
        <taxon>Bdelloidea</taxon>
        <taxon>Philodinida</taxon>
        <taxon>Philodinidae</taxon>
        <taxon>Didymodactylos</taxon>
    </lineage>
</organism>
<name>A0A815FQ05_9BILA</name>
<sequence length="125" mass="14967">MLPFDSRKQNASVIMTINHRKLLMYACNTDEKIGQDQIAAFQWNEIVNYYIVDRKQKNSDNKENLFIFEYKRSSMKINKTVQCSTFYSLYLYDCFERVFHELNLVKPNNKTTANELQHIRENEPV</sequence>
<proteinExistence type="predicted"/>
<dbReference type="Proteomes" id="UP000681722">
    <property type="component" value="Unassembled WGS sequence"/>
</dbReference>